<keyword evidence="1 3" id="KW-0547">Nucleotide-binding</keyword>
<proteinExistence type="predicted"/>
<dbReference type="InterPro" id="IPR006689">
    <property type="entry name" value="Small_GTPase_ARF/SAR"/>
</dbReference>
<evidence type="ECO:0000256" key="1">
    <source>
        <dbReference type="ARBA" id="ARBA00022741"/>
    </source>
</evidence>
<evidence type="ECO:0000256" key="5">
    <source>
        <dbReference type="SAM" id="MobiDB-lite"/>
    </source>
</evidence>
<evidence type="ECO:0000256" key="3">
    <source>
        <dbReference type="PIRSR" id="PIRSR606689-1"/>
    </source>
</evidence>
<dbReference type="GO" id="GO:0005525">
    <property type="term" value="F:GTP binding"/>
    <property type="evidence" value="ECO:0007669"/>
    <property type="project" value="UniProtKB-KW"/>
</dbReference>
<feature type="region of interest" description="Disordered" evidence="5">
    <location>
        <begin position="79"/>
        <end position="134"/>
    </location>
</feature>
<feature type="binding site" evidence="4">
    <location>
        <position position="223"/>
    </location>
    <ligand>
        <name>Mg(2+)</name>
        <dbReference type="ChEBI" id="CHEBI:18420"/>
    </ligand>
</feature>
<protein>
    <recommendedName>
        <fullName evidence="8">ADP-ribosylation factor</fullName>
    </recommendedName>
</protein>
<evidence type="ECO:0000256" key="4">
    <source>
        <dbReference type="PIRSR" id="PIRSR606689-2"/>
    </source>
</evidence>
<gene>
    <name evidence="6" type="ORF">BJ554DRAFT_1011</name>
</gene>
<keyword evidence="4" id="KW-0460">Magnesium</keyword>
<keyword evidence="7" id="KW-1185">Reference proteome</keyword>
<dbReference type="Proteomes" id="UP000673691">
    <property type="component" value="Unassembled WGS sequence"/>
</dbReference>
<organism evidence="6 7">
    <name type="scientific">Olpidium bornovanus</name>
    <dbReference type="NCBI Taxonomy" id="278681"/>
    <lineage>
        <taxon>Eukaryota</taxon>
        <taxon>Fungi</taxon>
        <taxon>Fungi incertae sedis</taxon>
        <taxon>Olpidiomycota</taxon>
        <taxon>Olpidiomycotina</taxon>
        <taxon>Olpidiomycetes</taxon>
        <taxon>Olpidiales</taxon>
        <taxon>Olpidiaceae</taxon>
        <taxon>Olpidium</taxon>
    </lineage>
</organism>
<sequence>MLLFAKALADPTGAKDVIRTTEESTGKPIPRLFAPQDHIKRLSMRQRSVRLSGRRDHVEAFNVGAEGGGFCAIQKRFIGRDEAETGDEEDETTEGEEGERTEGEEDGDGVRGQVKRRDDEGRRRRADSCKTKADREIKPILATNKTTLLPVRKLTPPWNGQEHGFRASLVLSPRLAPRPQGICPPEKVARAAMGTAFSKTLAKMFGSKEMRILMLGLDNAGKTSILFLQPPAGLDGVARRTEDLRSSAFAANCGVRPIQIG</sequence>
<accession>A0A8H7ZT25</accession>
<reference evidence="6 7" key="1">
    <citation type="journal article" name="Sci. Rep.">
        <title>Genome-scale phylogenetic analyses confirm Olpidium as the closest living zoosporic fungus to the non-flagellated, terrestrial fungi.</title>
        <authorList>
            <person name="Chang Y."/>
            <person name="Rochon D."/>
            <person name="Sekimoto S."/>
            <person name="Wang Y."/>
            <person name="Chovatia M."/>
            <person name="Sandor L."/>
            <person name="Salamov A."/>
            <person name="Grigoriev I.V."/>
            <person name="Stajich J.E."/>
            <person name="Spatafora J.W."/>
        </authorList>
    </citation>
    <scope>NUCLEOTIDE SEQUENCE [LARGE SCALE GENOMIC DNA]</scope>
    <source>
        <strain evidence="6">S191</strain>
    </source>
</reference>
<feature type="compositionally biased region" description="Basic and acidic residues" evidence="5">
    <location>
        <begin position="115"/>
        <end position="134"/>
    </location>
</feature>
<evidence type="ECO:0000313" key="7">
    <source>
        <dbReference type="Proteomes" id="UP000673691"/>
    </source>
</evidence>
<keyword evidence="2 3" id="KW-0342">GTP-binding</keyword>
<dbReference type="Pfam" id="PF00025">
    <property type="entry name" value="Arf"/>
    <property type="match status" value="1"/>
</dbReference>
<dbReference type="InterPro" id="IPR027417">
    <property type="entry name" value="P-loop_NTPase"/>
</dbReference>
<feature type="compositionally biased region" description="Acidic residues" evidence="5">
    <location>
        <begin position="84"/>
        <end position="107"/>
    </location>
</feature>
<dbReference type="AlphaFoldDB" id="A0A8H7ZT25"/>
<keyword evidence="4" id="KW-0479">Metal-binding</keyword>
<dbReference type="Gene3D" id="3.40.50.300">
    <property type="entry name" value="P-loop containing nucleotide triphosphate hydrolases"/>
    <property type="match status" value="1"/>
</dbReference>
<dbReference type="EMBL" id="JAEFCI010008038">
    <property type="protein sequence ID" value="KAG5458715.1"/>
    <property type="molecule type" value="Genomic_DNA"/>
</dbReference>
<dbReference type="GO" id="GO:0046872">
    <property type="term" value="F:metal ion binding"/>
    <property type="evidence" value="ECO:0007669"/>
    <property type="project" value="UniProtKB-KW"/>
</dbReference>
<evidence type="ECO:0000313" key="6">
    <source>
        <dbReference type="EMBL" id="KAG5458715.1"/>
    </source>
</evidence>
<evidence type="ECO:0000256" key="2">
    <source>
        <dbReference type="ARBA" id="ARBA00023134"/>
    </source>
</evidence>
<feature type="binding site" evidence="3">
    <location>
        <begin position="216"/>
        <end position="223"/>
    </location>
    <ligand>
        <name>GTP</name>
        <dbReference type="ChEBI" id="CHEBI:37565"/>
    </ligand>
</feature>
<comment type="caution">
    <text evidence="6">The sequence shown here is derived from an EMBL/GenBank/DDBJ whole genome shotgun (WGS) entry which is preliminary data.</text>
</comment>
<evidence type="ECO:0008006" key="8">
    <source>
        <dbReference type="Google" id="ProtNLM"/>
    </source>
</evidence>
<name>A0A8H7ZT25_9FUNG</name>
<dbReference type="GO" id="GO:0003924">
    <property type="term" value="F:GTPase activity"/>
    <property type="evidence" value="ECO:0007669"/>
    <property type="project" value="InterPro"/>
</dbReference>